<dbReference type="OMA" id="DINWELM"/>
<evidence type="ECO:0000256" key="3">
    <source>
        <dbReference type="ARBA" id="ARBA00022801"/>
    </source>
</evidence>
<dbReference type="PANTHER" id="PTHR43329">
    <property type="entry name" value="EPOXIDE HYDROLASE"/>
    <property type="match status" value="1"/>
</dbReference>
<accession>A0A161X1K1</accession>
<dbReference type="InterPro" id="IPR029058">
    <property type="entry name" value="AB_hydrolase_fold"/>
</dbReference>
<comment type="pathway">
    <text evidence="1">Secondary metabolite biosynthesis; terpenoid biosynthesis.</text>
</comment>
<dbReference type="Proteomes" id="UP000077755">
    <property type="component" value="Chromosome 7"/>
</dbReference>
<dbReference type="KEGG" id="dcr:108196567"/>
<evidence type="ECO:0000256" key="2">
    <source>
        <dbReference type="ARBA" id="ARBA00013006"/>
    </source>
</evidence>
<evidence type="ECO:0000256" key="6">
    <source>
        <dbReference type="ARBA" id="ARBA00058358"/>
    </source>
</evidence>
<dbReference type="PRINTS" id="PR00412">
    <property type="entry name" value="EPOXHYDRLASE"/>
</dbReference>
<name>A0A161X1K1_DAUCS</name>
<sequence>MEEIKHTMISVNGLNMHVAEKGEGPIVLFLHGFPELWYSWRHQINYMAAHGYRAVAPDLRGYGDTTGAPTEDASKFSTLHVVGDLVVLLDGIAAEEEKVFVVGHDWGAFIAWHLCLFRPDKVKALVNLSLEFIPWNPKGDYAEQMRGIYGDNHYMHRFQVPGEIEASLEPIGIRNLMKIFLTSRNPGPLYFPKGQSFINPDAPPTIVLPSWITEEDIDYYVSKFEKTGFTGGINYYRALHSTWEHTAVWHKGKVMVPTKFVVGDLDLTYNVPGIKEYIHDGGMQKDVPLLREVVVLEDTAHFINQERADEINTHILDFFQKF</sequence>
<keyword evidence="3" id="KW-0378">Hydrolase</keyword>
<comment type="catalytic activity">
    <reaction evidence="5">
        <text>an epoxide + H2O = an ethanediol</text>
        <dbReference type="Rhea" id="RHEA:19037"/>
        <dbReference type="ChEBI" id="CHEBI:15377"/>
        <dbReference type="ChEBI" id="CHEBI:32955"/>
        <dbReference type="ChEBI" id="CHEBI:140594"/>
        <dbReference type="EC" id="3.3.2.10"/>
    </reaction>
    <physiologicalReaction direction="left-to-right" evidence="5">
        <dbReference type="Rhea" id="RHEA:19038"/>
    </physiologicalReaction>
</comment>
<protein>
    <recommendedName>
        <fullName evidence="2">soluble epoxide hydrolase</fullName>
        <ecNumber evidence="2">3.3.2.10</ecNumber>
    </recommendedName>
</protein>
<dbReference type="Gramene" id="KZM86163">
    <property type="protein sequence ID" value="KZM86163"/>
    <property type="gene ID" value="DCAR_023297"/>
</dbReference>
<keyword evidence="10" id="KW-1185">Reference proteome</keyword>
<evidence type="ECO:0000256" key="5">
    <source>
        <dbReference type="ARBA" id="ARBA00051067"/>
    </source>
</evidence>
<gene>
    <name evidence="9" type="ORF">DCAR_0726724</name>
</gene>
<dbReference type="EMBL" id="CP093349">
    <property type="protein sequence ID" value="WOH07294.1"/>
    <property type="molecule type" value="Genomic_DNA"/>
</dbReference>
<evidence type="ECO:0000256" key="4">
    <source>
        <dbReference type="ARBA" id="ARBA00038334"/>
    </source>
</evidence>
<comment type="catalytic activity">
    <reaction evidence="7">
        <text>(24S)-24,25-epoxycucurbitadienol + H2O = (24R)-24,25-dihydroxycucurbitadienol</text>
        <dbReference type="Rhea" id="RHEA:81855"/>
        <dbReference type="ChEBI" id="CHEBI:15377"/>
        <dbReference type="ChEBI" id="CHEBI:229949"/>
        <dbReference type="ChEBI" id="CHEBI:229950"/>
    </reaction>
    <physiologicalReaction direction="left-to-right" evidence="7">
        <dbReference type="Rhea" id="RHEA:81856"/>
    </physiologicalReaction>
</comment>
<dbReference type="SUPFAM" id="SSF53474">
    <property type="entry name" value="alpha/beta-Hydrolases"/>
    <property type="match status" value="1"/>
</dbReference>
<dbReference type="InterPro" id="IPR000073">
    <property type="entry name" value="AB_hydrolase_1"/>
</dbReference>
<evidence type="ECO:0000256" key="7">
    <source>
        <dbReference type="ARBA" id="ARBA00093212"/>
    </source>
</evidence>
<evidence type="ECO:0000256" key="1">
    <source>
        <dbReference type="ARBA" id="ARBA00004721"/>
    </source>
</evidence>
<proteinExistence type="inferred from homology"/>
<dbReference type="Gene3D" id="3.40.50.1820">
    <property type="entry name" value="alpha/beta hydrolase"/>
    <property type="match status" value="1"/>
</dbReference>
<evidence type="ECO:0000313" key="10">
    <source>
        <dbReference type="Proteomes" id="UP000077755"/>
    </source>
</evidence>
<reference evidence="9" key="1">
    <citation type="journal article" date="2016" name="Nat. Genet.">
        <title>A high-quality carrot genome assembly provides new insights into carotenoid accumulation and asterid genome evolution.</title>
        <authorList>
            <person name="Iorizzo M."/>
            <person name="Ellison S."/>
            <person name="Senalik D."/>
            <person name="Zeng P."/>
            <person name="Satapoomin P."/>
            <person name="Huang J."/>
            <person name="Bowman M."/>
            <person name="Iovene M."/>
            <person name="Sanseverino W."/>
            <person name="Cavagnaro P."/>
            <person name="Yildiz M."/>
            <person name="Macko-Podgorni A."/>
            <person name="Moranska E."/>
            <person name="Grzebelus E."/>
            <person name="Grzebelus D."/>
            <person name="Ashrafi H."/>
            <person name="Zheng Z."/>
            <person name="Cheng S."/>
            <person name="Spooner D."/>
            <person name="Van Deynze A."/>
            <person name="Simon P."/>
        </authorList>
    </citation>
    <scope>NUCLEOTIDE SEQUENCE</scope>
    <source>
        <tissue evidence="9">Leaf</tissue>
    </source>
</reference>
<dbReference type="Pfam" id="PF00561">
    <property type="entry name" value="Abhydrolase_1"/>
    <property type="match status" value="1"/>
</dbReference>
<organism evidence="9 10">
    <name type="scientific">Daucus carota subsp. sativus</name>
    <name type="common">Carrot</name>
    <dbReference type="NCBI Taxonomy" id="79200"/>
    <lineage>
        <taxon>Eukaryota</taxon>
        <taxon>Viridiplantae</taxon>
        <taxon>Streptophyta</taxon>
        <taxon>Embryophyta</taxon>
        <taxon>Tracheophyta</taxon>
        <taxon>Spermatophyta</taxon>
        <taxon>Magnoliopsida</taxon>
        <taxon>eudicotyledons</taxon>
        <taxon>Gunneridae</taxon>
        <taxon>Pentapetalae</taxon>
        <taxon>asterids</taxon>
        <taxon>campanulids</taxon>
        <taxon>Apiales</taxon>
        <taxon>Apiaceae</taxon>
        <taxon>Apioideae</taxon>
        <taxon>Scandiceae</taxon>
        <taxon>Daucinae</taxon>
        <taxon>Daucus</taxon>
        <taxon>Daucus sect. Daucus</taxon>
    </lineage>
</organism>
<dbReference type="AlphaFoldDB" id="A0A161X1K1"/>
<comment type="similarity">
    <text evidence="4">Belongs to the AB hydrolase superfamily. Epoxide hydrolase family.</text>
</comment>
<dbReference type="InterPro" id="IPR000639">
    <property type="entry name" value="Epox_hydrolase-like"/>
</dbReference>
<reference evidence="9" key="2">
    <citation type="submission" date="2022-03" db="EMBL/GenBank/DDBJ databases">
        <title>Draft title - Genomic analysis of global carrot germplasm unveils the trajectory of domestication and the origin of high carotenoid orange carrot.</title>
        <authorList>
            <person name="Iorizzo M."/>
            <person name="Ellison S."/>
            <person name="Senalik D."/>
            <person name="Macko-Podgorni A."/>
            <person name="Grzebelus D."/>
            <person name="Bostan H."/>
            <person name="Rolling W."/>
            <person name="Curaba J."/>
            <person name="Simon P."/>
        </authorList>
    </citation>
    <scope>NUCLEOTIDE SEQUENCE</scope>
    <source>
        <tissue evidence="9">Leaf</tissue>
    </source>
</reference>
<dbReference type="GO" id="GO:0004301">
    <property type="term" value="F:epoxide hydrolase activity"/>
    <property type="evidence" value="ECO:0007669"/>
    <property type="project" value="UniProtKB-EC"/>
</dbReference>
<evidence type="ECO:0000313" key="9">
    <source>
        <dbReference type="EMBL" id="WOH07294.1"/>
    </source>
</evidence>
<dbReference type="EC" id="3.3.2.10" evidence="2"/>
<dbReference type="FunFam" id="3.40.50.1820:FF:000161">
    <property type="entry name" value="Epoxide hydrolase"/>
    <property type="match status" value="1"/>
</dbReference>
<comment type="function">
    <text evidence="6">Epoxide hydrolase involved in the biosynthesis of cucurbitacin and mogroside tetracyclic triterpene natural products (e.g. siamenoside I and mogrosides IV, V and VI). Cucurbitacins have cytotoxic properties and exhibit deterrent taste as a defense barrier against herbivores. Mogrosides are nonsugar highly oxygenated compounds used as high-intensity zero-calorie sweeteners; they also possess pharmacological properties such as regulating immunity, lowering blood sugar and lipid levels, protecting the liver, and acting as antioxidants and antitumor agents. Catalyzes the hydrolysis of aromatic epoxide-containing substrates, such as the conversion of 24,25-epoxycucurbitadienol to 24,25-dihydroxycucurbitadienol.</text>
</comment>
<feature type="domain" description="AB hydrolase-1" evidence="8">
    <location>
        <begin position="25"/>
        <end position="184"/>
    </location>
</feature>
<evidence type="ECO:0000259" key="8">
    <source>
        <dbReference type="Pfam" id="PF00561"/>
    </source>
</evidence>